<evidence type="ECO:0000259" key="7">
    <source>
        <dbReference type="Pfam" id="PF08281"/>
    </source>
</evidence>
<feature type="domain" description="RNA polymerase sigma factor 70 region 4 type 2" evidence="7">
    <location>
        <begin position="91"/>
        <end position="141"/>
    </location>
</feature>
<keyword evidence="9" id="KW-1185">Reference proteome</keyword>
<dbReference type="InterPro" id="IPR013324">
    <property type="entry name" value="RNA_pol_sigma_r3/r4-like"/>
</dbReference>
<dbReference type="Pfam" id="PF08281">
    <property type="entry name" value="Sigma70_r4_2"/>
    <property type="match status" value="1"/>
</dbReference>
<dbReference type="CDD" id="cd06171">
    <property type="entry name" value="Sigma70_r4"/>
    <property type="match status" value="1"/>
</dbReference>
<gene>
    <name evidence="8" type="ORF">F4553_001633</name>
</gene>
<keyword evidence="3" id="KW-0731">Sigma factor</keyword>
<keyword evidence="4" id="KW-0238">DNA-binding</keyword>
<dbReference type="AlphaFoldDB" id="A0A841BJ17"/>
<sequence>MTDLFRAHWSAVFGYVLRRTGDRVLAEELAQETFARATASFLGWRGGSPLAWLFAIARNVVTDHHRRGRPMVELEESLLPPDAFPDVEVETRDLLSRLPEQSRRLLELVYLDGFTHAEVAAMTGRSPAAVRTAVWRARDTLRALALEEKNDDR</sequence>
<dbReference type="PANTHER" id="PTHR43133">
    <property type="entry name" value="RNA POLYMERASE ECF-TYPE SIGMA FACTO"/>
    <property type="match status" value="1"/>
</dbReference>
<evidence type="ECO:0000256" key="5">
    <source>
        <dbReference type="ARBA" id="ARBA00023163"/>
    </source>
</evidence>
<dbReference type="InterPro" id="IPR007627">
    <property type="entry name" value="RNA_pol_sigma70_r2"/>
</dbReference>
<dbReference type="Pfam" id="PF04542">
    <property type="entry name" value="Sigma70_r2"/>
    <property type="match status" value="1"/>
</dbReference>
<evidence type="ECO:0000256" key="4">
    <source>
        <dbReference type="ARBA" id="ARBA00023125"/>
    </source>
</evidence>
<dbReference type="SUPFAM" id="SSF88946">
    <property type="entry name" value="Sigma2 domain of RNA polymerase sigma factors"/>
    <property type="match status" value="1"/>
</dbReference>
<dbReference type="InterPro" id="IPR014284">
    <property type="entry name" value="RNA_pol_sigma-70_dom"/>
</dbReference>
<dbReference type="GO" id="GO:0003677">
    <property type="term" value="F:DNA binding"/>
    <property type="evidence" value="ECO:0007669"/>
    <property type="project" value="UniProtKB-KW"/>
</dbReference>
<dbReference type="GO" id="GO:0016987">
    <property type="term" value="F:sigma factor activity"/>
    <property type="evidence" value="ECO:0007669"/>
    <property type="project" value="UniProtKB-KW"/>
</dbReference>
<protein>
    <submittedName>
        <fullName evidence="8">RNA polymerase sigma-70 factor (ECF subfamily)</fullName>
    </submittedName>
</protein>
<name>A0A841BJ17_9ACTN</name>
<keyword evidence="5" id="KW-0804">Transcription</keyword>
<dbReference type="NCBIfam" id="TIGR02937">
    <property type="entry name" value="sigma70-ECF"/>
    <property type="match status" value="1"/>
</dbReference>
<comment type="caution">
    <text evidence="8">The sequence shown here is derived from an EMBL/GenBank/DDBJ whole genome shotgun (WGS) entry which is preliminary data.</text>
</comment>
<dbReference type="Proteomes" id="UP000587527">
    <property type="component" value="Unassembled WGS sequence"/>
</dbReference>
<keyword evidence="2" id="KW-0805">Transcription regulation</keyword>
<dbReference type="GO" id="GO:0006352">
    <property type="term" value="P:DNA-templated transcription initiation"/>
    <property type="evidence" value="ECO:0007669"/>
    <property type="project" value="InterPro"/>
</dbReference>
<evidence type="ECO:0000313" key="8">
    <source>
        <dbReference type="EMBL" id="MBB5868254.1"/>
    </source>
</evidence>
<evidence type="ECO:0000259" key="6">
    <source>
        <dbReference type="Pfam" id="PF04542"/>
    </source>
</evidence>
<dbReference type="InterPro" id="IPR013249">
    <property type="entry name" value="RNA_pol_sigma70_r4_t2"/>
</dbReference>
<dbReference type="InterPro" id="IPR013325">
    <property type="entry name" value="RNA_pol_sigma_r2"/>
</dbReference>
<dbReference type="Gene3D" id="1.10.1740.10">
    <property type="match status" value="1"/>
</dbReference>
<dbReference type="RefSeq" id="WP_184834049.1">
    <property type="nucleotide sequence ID" value="NZ_JACHMN010000002.1"/>
</dbReference>
<comment type="similarity">
    <text evidence="1">Belongs to the sigma-70 factor family. ECF subfamily.</text>
</comment>
<dbReference type="InterPro" id="IPR036388">
    <property type="entry name" value="WH-like_DNA-bd_sf"/>
</dbReference>
<evidence type="ECO:0000256" key="3">
    <source>
        <dbReference type="ARBA" id="ARBA00023082"/>
    </source>
</evidence>
<proteinExistence type="inferred from homology"/>
<evidence type="ECO:0000256" key="2">
    <source>
        <dbReference type="ARBA" id="ARBA00023015"/>
    </source>
</evidence>
<evidence type="ECO:0000313" key="9">
    <source>
        <dbReference type="Proteomes" id="UP000587527"/>
    </source>
</evidence>
<dbReference type="SUPFAM" id="SSF88659">
    <property type="entry name" value="Sigma3 and sigma4 domains of RNA polymerase sigma factors"/>
    <property type="match status" value="1"/>
</dbReference>
<evidence type="ECO:0000256" key="1">
    <source>
        <dbReference type="ARBA" id="ARBA00010641"/>
    </source>
</evidence>
<organism evidence="8 9">
    <name type="scientific">Allocatelliglobosispora scoriae</name>
    <dbReference type="NCBI Taxonomy" id="643052"/>
    <lineage>
        <taxon>Bacteria</taxon>
        <taxon>Bacillati</taxon>
        <taxon>Actinomycetota</taxon>
        <taxon>Actinomycetes</taxon>
        <taxon>Micromonosporales</taxon>
        <taxon>Micromonosporaceae</taxon>
        <taxon>Allocatelliglobosispora</taxon>
    </lineage>
</organism>
<dbReference type="InterPro" id="IPR039425">
    <property type="entry name" value="RNA_pol_sigma-70-like"/>
</dbReference>
<dbReference type="PANTHER" id="PTHR43133:SF8">
    <property type="entry name" value="RNA POLYMERASE SIGMA FACTOR HI_1459-RELATED"/>
    <property type="match status" value="1"/>
</dbReference>
<dbReference type="EMBL" id="JACHMN010000002">
    <property type="protein sequence ID" value="MBB5868254.1"/>
    <property type="molecule type" value="Genomic_DNA"/>
</dbReference>
<dbReference type="Gene3D" id="1.10.10.10">
    <property type="entry name" value="Winged helix-like DNA-binding domain superfamily/Winged helix DNA-binding domain"/>
    <property type="match status" value="1"/>
</dbReference>
<accession>A0A841BJ17</accession>
<reference evidence="8 9" key="1">
    <citation type="submission" date="2020-08" db="EMBL/GenBank/DDBJ databases">
        <title>Sequencing the genomes of 1000 actinobacteria strains.</title>
        <authorList>
            <person name="Klenk H.-P."/>
        </authorList>
    </citation>
    <scope>NUCLEOTIDE SEQUENCE [LARGE SCALE GENOMIC DNA]</scope>
    <source>
        <strain evidence="8 9">DSM 45362</strain>
    </source>
</reference>
<feature type="domain" description="RNA polymerase sigma-70 region 2" evidence="6">
    <location>
        <begin position="4"/>
        <end position="68"/>
    </location>
</feature>